<dbReference type="InterPro" id="IPR043502">
    <property type="entry name" value="DNA/RNA_pol_sf"/>
</dbReference>
<organism evidence="1 2">
    <name type="scientific">Aphis craccivora</name>
    <name type="common">Cowpea aphid</name>
    <dbReference type="NCBI Taxonomy" id="307492"/>
    <lineage>
        <taxon>Eukaryota</taxon>
        <taxon>Metazoa</taxon>
        <taxon>Ecdysozoa</taxon>
        <taxon>Arthropoda</taxon>
        <taxon>Hexapoda</taxon>
        <taxon>Insecta</taxon>
        <taxon>Pterygota</taxon>
        <taxon>Neoptera</taxon>
        <taxon>Paraneoptera</taxon>
        <taxon>Hemiptera</taxon>
        <taxon>Sternorrhyncha</taxon>
        <taxon>Aphidomorpha</taxon>
        <taxon>Aphidoidea</taxon>
        <taxon>Aphididae</taxon>
        <taxon>Aphidini</taxon>
        <taxon>Aphis</taxon>
        <taxon>Aphis</taxon>
    </lineage>
</organism>
<proteinExistence type="predicted"/>
<reference evidence="1 2" key="1">
    <citation type="submission" date="2019-08" db="EMBL/GenBank/DDBJ databases">
        <title>Whole genome of Aphis craccivora.</title>
        <authorList>
            <person name="Voronova N.V."/>
            <person name="Shulinski R.S."/>
            <person name="Bandarenka Y.V."/>
            <person name="Zhorov D.G."/>
            <person name="Warner D."/>
        </authorList>
    </citation>
    <scope>NUCLEOTIDE SEQUENCE [LARGE SCALE GENOMIC DNA]</scope>
    <source>
        <strain evidence="1">180601</strain>
        <tissue evidence="1">Whole Body</tissue>
    </source>
</reference>
<protein>
    <submittedName>
        <fullName evidence="1">Reverse transcriptase domain-containing protein</fullName>
    </submittedName>
</protein>
<evidence type="ECO:0000313" key="2">
    <source>
        <dbReference type="Proteomes" id="UP000478052"/>
    </source>
</evidence>
<dbReference type="OrthoDB" id="6628381at2759"/>
<comment type="caution">
    <text evidence="1">The sequence shown here is derived from an EMBL/GenBank/DDBJ whole genome shotgun (WGS) entry which is preliminary data.</text>
</comment>
<dbReference type="Proteomes" id="UP000478052">
    <property type="component" value="Unassembled WGS sequence"/>
</dbReference>
<keyword evidence="1" id="KW-0808">Transferase</keyword>
<keyword evidence="2" id="KW-1185">Reference proteome</keyword>
<keyword evidence="1" id="KW-0695">RNA-directed DNA polymerase</keyword>
<accession>A0A6G0Z1M0</accession>
<dbReference type="EMBL" id="VUJU01001690">
    <property type="protein sequence ID" value="KAF0764250.1"/>
    <property type="molecule type" value="Genomic_DNA"/>
</dbReference>
<gene>
    <name evidence="1" type="ORF">FWK35_00010364</name>
</gene>
<dbReference type="SUPFAM" id="SSF56672">
    <property type="entry name" value="DNA/RNA polymerases"/>
    <property type="match status" value="1"/>
</dbReference>
<dbReference type="AlphaFoldDB" id="A0A6G0Z1M0"/>
<keyword evidence="1" id="KW-0548">Nucleotidyltransferase</keyword>
<dbReference type="Gene3D" id="3.10.10.10">
    <property type="entry name" value="HIV Type 1 Reverse Transcriptase, subunit A, domain 1"/>
    <property type="match status" value="1"/>
</dbReference>
<evidence type="ECO:0000313" key="1">
    <source>
        <dbReference type="EMBL" id="KAF0764250.1"/>
    </source>
</evidence>
<sequence>MMRLVITGARPQVYSRPLILKALLNKKRGAHYTYHERNRIDTVTLENVEDQNVTPVISPNRRVPFSIIPELKDTIKSIEKRNVIKKINEPIEWIKKPKGGHGLCLDIKNLNKALRREHHPIPNYN</sequence>
<name>A0A6G0Z1M0_APHCR</name>
<dbReference type="GO" id="GO:0003964">
    <property type="term" value="F:RNA-directed DNA polymerase activity"/>
    <property type="evidence" value="ECO:0007669"/>
    <property type="project" value="UniProtKB-KW"/>
</dbReference>